<dbReference type="OMA" id="MSKEPTR"/>
<dbReference type="PANTHER" id="PTHR31195">
    <property type="entry name" value="GEO02494P1"/>
    <property type="match status" value="1"/>
</dbReference>
<dbReference type="HOGENOM" id="CLU_122481_0_0_1"/>
<evidence type="ECO:0000259" key="2">
    <source>
        <dbReference type="Pfam" id="PF15377"/>
    </source>
</evidence>
<name>R7S2D8_PUNST</name>
<feature type="region of interest" description="Disordered" evidence="1">
    <location>
        <begin position="32"/>
        <end position="209"/>
    </location>
</feature>
<dbReference type="InterPro" id="IPR040219">
    <property type="entry name" value="KIAA1143-like"/>
</dbReference>
<dbReference type="InterPro" id="IPR027911">
    <property type="entry name" value="DUF4604"/>
</dbReference>
<dbReference type="eggNOG" id="ENOG502SRVM">
    <property type="taxonomic scope" value="Eukaryota"/>
</dbReference>
<sequence>MAPKDLTKHQLSSRLGYEEITPAFLLKFKNKLAGVRDSEPEYDEYDEYEPGDSGRPPIPRRPPIPQRPSDDPGSADEADKDEDGAGQLDEEDADDERPQVVVLREGKHLSAREAENERRREKGLPPLDDSEPGVSQTGKITAEDTKTGSLQPSQSVSIGTKKSNTKMSAAKRKAMAISHDDDGPAEGPTKKKSKKRVKEKKLLSFGDDA</sequence>
<dbReference type="KEGG" id="psq:PUNSTDRAFT_47753"/>
<evidence type="ECO:0000313" key="3">
    <source>
        <dbReference type="EMBL" id="EIN03947.1"/>
    </source>
</evidence>
<feature type="compositionally biased region" description="Basic residues" evidence="1">
    <location>
        <begin position="190"/>
        <end position="199"/>
    </location>
</feature>
<dbReference type="OrthoDB" id="2553298at2759"/>
<feature type="compositionally biased region" description="Pro residues" evidence="1">
    <location>
        <begin position="56"/>
        <end position="66"/>
    </location>
</feature>
<dbReference type="Proteomes" id="UP000054196">
    <property type="component" value="Unassembled WGS sequence"/>
</dbReference>
<accession>R7S2D8</accession>
<feature type="domain" description="DUF4604" evidence="2">
    <location>
        <begin position="14"/>
        <end position="208"/>
    </location>
</feature>
<dbReference type="AlphaFoldDB" id="R7S2D8"/>
<keyword evidence="4" id="KW-1185">Reference proteome</keyword>
<dbReference type="GeneID" id="18882916"/>
<gene>
    <name evidence="3" type="ORF">PUNSTDRAFT_47753</name>
</gene>
<dbReference type="RefSeq" id="XP_007388736.1">
    <property type="nucleotide sequence ID" value="XM_007388674.1"/>
</dbReference>
<evidence type="ECO:0000313" key="4">
    <source>
        <dbReference type="Proteomes" id="UP000054196"/>
    </source>
</evidence>
<feature type="compositionally biased region" description="Acidic residues" evidence="1">
    <location>
        <begin position="40"/>
        <end position="50"/>
    </location>
</feature>
<dbReference type="PANTHER" id="PTHR31195:SF2">
    <property type="entry name" value="GEO02494P1"/>
    <property type="match status" value="1"/>
</dbReference>
<feature type="compositionally biased region" description="Acidic residues" evidence="1">
    <location>
        <begin position="73"/>
        <end position="95"/>
    </location>
</feature>
<feature type="compositionally biased region" description="Basic and acidic residues" evidence="1">
    <location>
        <begin position="104"/>
        <end position="123"/>
    </location>
</feature>
<evidence type="ECO:0000256" key="1">
    <source>
        <dbReference type="SAM" id="MobiDB-lite"/>
    </source>
</evidence>
<reference evidence="4" key="1">
    <citation type="journal article" date="2012" name="Science">
        <title>The Paleozoic origin of enzymatic lignin decomposition reconstructed from 31 fungal genomes.</title>
        <authorList>
            <person name="Floudas D."/>
            <person name="Binder M."/>
            <person name="Riley R."/>
            <person name="Barry K."/>
            <person name="Blanchette R.A."/>
            <person name="Henrissat B."/>
            <person name="Martinez A.T."/>
            <person name="Otillar R."/>
            <person name="Spatafora J.W."/>
            <person name="Yadav J.S."/>
            <person name="Aerts A."/>
            <person name="Benoit I."/>
            <person name="Boyd A."/>
            <person name="Carlson A."/>
            <person name="Copeland A."/>
            <person name="Coutinho P.M."/>
            <person name="de Vries R.P."/>
            <person name="Ferreira P."/>
            <person name="Findley K."/>
            <person name="Foster B."/>
            <person name="Gaskell J."/>
            <person name="Glotzer D."/>
            <person name="Gorecki P."/>
            <person name="Heitman J."/>
            <person name="Hesse C."/>
            <person name="Hori C."/>
            <person name="Igarashi K."/>
            <person name="Jurgens J.A."/>
            <person name="Kallen N."/>
            <person name="Kersten P."/>
            <person name="Kohler A."/>
            <person name="Kuees U."/>
            <person name="Kumar T.K.A."/>
            <person name="Kuo A."/>
            <person name="LaButti K."/>
            <person name="Larrondo L.F."/>
            <person name="Lindquist E."/>
            <person name="Ling A."/>
            <person name="Lombard V."/>
            <person name="Lucas S."/>
            <person name="Lundell T."/>
            <person name="Martin R."/>
            <person name="McLaughlin D.J."/>
            <person name="Morgenstern I."/>
            <person name="Morin E."/>
            <person name="Murat C."/>
            <person name="Nagy L.G."/>
            <person name="Nolan M."/>
            <person name="Ohm R.A."/>
            <person name="Patyshakuliyeva A."/>
            <person name="Rokas A."/>
            <person name="Ruiz-Duenas F.J."/>
            <person name="Sabat G."/>
            <person name="Salamov A."/>
            <person name="Samejima M."/>
            <person name="Schmutz J."/>
            <person name="Slot J.C."/>
            <person name="St John F."/>
            <person name="Stenlid J."/>
            <person name="Sun H."/>
            <person name="Sun S."/>
            <person name="Syed K."/>
            <person name="Tsang A."/>
            <person name="Wiebenga A."/>
            <person name="Young D."/>
            <person name="Pisabarro A."/>
            <person name="Eastwood D.C."/>
            <person name="Martin F."/>
            <person name="Cullen D."/>
            <person name="Grigoriev I.V."/>
            <person name="Hibbett D.S."/>
        </authorList>
    </citation>
    <scope>NUCLEOTIDE SEQUENCE [LARGE SCALE GENOMIC DNA]</scope>
    <source>
        <strain evidence="4">HHB-11173 SS5</strain>
    </source>
</reference>
<feature type="compositionally biased region" description="Polar residues" evidence="1">
    <location>
        <begin position="147"/>
        <end position="167"/>
    </location>
</feature>
<dbReference type="EMBL" id="JH687557">
    <property type="protein sequence ID" value="EIN03947.1"/>
    <property type="molecule type" value="Genomic_DNA"/>
</dbReference>
<dbReference type="Pfam" id="PF15377">
    <property type="entry name" value="DUF4604"/>
    <property type="match status" value="1"/>
</dbReference>
<proteinExistence type="predicted"/>
<protein>
    <recommendedName>
        <fullName evidence="2">DUF4604 domain-containing protein</fullName>
    </recommendedName>
</protein>
<organism evidence="3 4">
    <name type="scientific">Punctularia strigosozonata (strain HHB-11173)</name>
    <name type="common">White-rot fungus</name>
    <dbReference type="NCBI Taxonomy" id="741275"/>
    <lineage>
        <taxon>Eukaryota</taxon>
        <taxon>Fungi</taxon>
        <taxon>Dikarya</taxon>
        <taxon>Basidiomycota</taxon>
        <taxon>Agaricomycotina</taxon>
        <taxon>Agaricomycetes</taxon>
        <taxon>Corticiales</taxon>
        <taxon>Punctulariaceae</taxon>
        <taxon>Punctularia</taxon>
    </lineage>
</organism>